<dbReference type="Gene3D" id="3.40.50.300">
    <property type="entry name" value="P-loop containing nucleotide triphosphate hydrolases"/>
    <property type="match status" value="1"/>
</dbReference>
<dbReference type="GO" id="GO:0008146">
    <property type="term" value="F:sulfotransferase activity"/>
    <property type="evidence" value="ECO:0007669"/>
    <property type="project" value="InterPro"/>
</dbReference>
<dbReference type="SUPFAM" id="SSF52540">
    <property type="entry name" value="P-loop containing nucleoside triphosphate hydrolases"/>
    <property type="match status" value="1"/>
</dbReference>
<dbReference type="Pfam" id="PF00685">
    <property type="entry name" value="Sulfotransfer_1"/>
    <property type="match status" value="1"/>
</dbReference>
<dbReference type="OrthoDB" id="205623at2759"/>
<dbReference type="EMBL" id="JADFTS010000008">
    <property type="protein sequence ID" value="KAF9592135.1"/>
    <property type="molecule type" value="Genomic_DNA"/>
</dbReference>
<evidence type="ECO:0000256" key="3">
    <source>
        <dbReference type="RuleBase" id="RU361155"/>
    </source>
</evidence>
<dbReference type="EC" id="2.8.2.-" evidence="3"/>
<dbReference type="InterPro" id="IPR000863">
    <property type="entry name" value="Sulfotransferase_dom"/>
</dbReference>
<comment type="similarity">
    <text evidence="1 3">Belongs to the sulfotransferase 1 family.</text>
</comment>
<dbReference type="Proteomes" id="UP000631114">
    <property type="component" value="Unassembled WGS sequence"/>
</dbReference>
<protein>
    <recommendedName>
        <fullName evidence="3">Sulfotransferase</fullName>
        <ecNumber evidence="3">2.8.2.-</ecNumber>
    </recommendedName>
</protein>
<proteinExistence type="inferred from homology"/>
<dbReference type="PANTHER" id="PTHR11783">
    <property type="entry name" value="SULFOTRANSFERASE SULT"/>
    <property type="match status" value="1"/>
</dbReference>
<feature type="domain" description="Sulfotransferase" evidence="4">
    <location>
        <begin position="67"/>
        <end position="328"/>
    </location>
</feature>
<evidence type="ECO:0000313" key="6">
    <source>
        <dbReference type="Proteomes" id="UP000631114"/>
    </source>
</evidence>
<comment type="caution">
    <text evidence="5">The sequence shown here is derived from an EMBL/GenBank/DDBJ whole genome shotgun (WGS) entry which is preliminary data.</text>
</comment>
<evidence type="ECO:0000256" key="2">
    <source>
        <dbReference type="ARBA" id="ARBA00022679"/>
    </source>
</evidence>
<evidence type="ECO:0000259" key="4">
    <source>
        <dbReference type="Pfam" id="PF00685"/>
    </source>
</evidence>
<accession>A0A835LEW4</accession>
<name>A0A835LEW4_9MAGN</name>
<dbReference type="AlphaFoldDB" id="A0A835LEW4"/>
<reference evidence="5 6" key="1">
    <citation type="submission" date="2020-10" db="EMBL/GenBank/DDBJ databases">
        <title>The Coptis chinensis genome and diversification of protoberbering-type alkaloids.</title>
        <authorList>
            <person name="Wang B."/>
            <person name="Shu S."/>
            <person name="Song C."/>
            <person name="Liu Y."/>
        </authorList>
    </citation>
    <scope>NUCLEOTIDE SEQUENCE [LARGE SCALE GENOMIC DNA]</scope>
    <source>
        <strain evidence="5">HL-2020</strain>
        <tissue evidence="5">Leaf</tissue>
    </source>
</reference>
<evidence type="ECO:0000256" key="1">
    <source>
        <dbReference type="ARBA" id="ARBA00005771"/>
    </source>
</evidence>
<keyword evidence="6" id="KW-1185">Reference proteome</keyword>
<evidence type="ECO:0000313" key="5">
    <source>
        <dbReference type="EMBL" id="KAF9592135.1"/>
    </source>
</evidence>
<dbReference type="InterPro" id="IPR027417">
    <property type="entry name" value="P-loop_NTPase"/>
</dbReference>
<organism evidence="5 6">
    <name type="scientific">Coptis chinensis</name>
    <dbReference type="NCBI Taxonomy" id="261450"/>
    <lineage>
        <taxon>Eukaryota</taxon>
        <taxon>Viridiplantae</taxon>
        <taxon>Streptophyta</taxon>
        <taxon>Embryophyta</taxon>
        <taxon>Tracheophyta</taxon>
        <taxon>Spermatophyta</taxon>
        <taxon>Magnoliopsida</taxon>
        <taxon>Ranunculales</taxon>
        <taxon>Ranunculaceae</taxon>
        <taxon>Coptidoideae</taxon>
        <taxon>Coptis</taxon>
    </lineage>
</organism>
<keyword evidence="2 3" id="KW-0808">Transferase</keyword>
<gene>
    <name evidence="5" type="ORF">IFM89_012564</name>
</gene>
<sequence length="332" mass="38413">MDFSHTLQINSQGEVVQFGNEFQRILQCLPKESAWRTFLYKYQGIWYYPKSLEALLFTQEHFQAKATDVVVVTTPKAGTTWLKALVFAITKRNRYVVSDPNHPILTTNSHELVPFFEFMYRHNNIPDLPNQPCSRLFSTHSGFNLLPDSVKNTSCRIIYLCRNPKDNFVSLWHFMNKAVAECDTEPLIPLEEAFELYCKGIHGFGPIWNHALEYWKLSLQRPDQVLFLKYEDMMGDTTSQIKRIAEFSGCPFSLKEESEGVIDQVIKMCSFENLSNLEVNKNGKRVVPFIENKNYFRKGEVGDWINYLSPSMVEQLDQVVEKKLHGSGLTLS</sequence>